<dbReference type="OrthoDB" id="9796820at2"/>
<evidence type="ECO:0000313" key="3">
    <source>
        <dbReference type="Proteomes" id="UP000315017"/>
    </source>
</evidence>
<proteinExistence type="predicted"/>
<dbReference type="InterPro" id="IPR038726">
    <property type="entry name" value="PDDEXK_AddAB-type"/>
</dbReference>
<sequence>MNIDEVQREESSGKPDAWKLARPVWGWGRGEIPRPTPPSRSRWSAEQVEESTEQLLLYSELAADFAPGKPVRIEFAVLTKTKTVAIEQHSVAVQRAPVDRMKRVVERVWNAINSEHFYPAPSPLACGGCPFRDPCRKWPG</sequence>
<keyword evidence="3" id="KW-1185">Reference proteome</keyword>
<dbReference type="Proteomes" id="UP000315017">
    <property type="component" value="Chromosome"/>
</dbReference>
<dbReference type="KEGG" id="aagg:ETAA8_58280"/>
<gene>
    <name evidence="2" type="ORF">ETAA8_58280</name>
</gene>
<dbReference type="RefSeq" id="WP_145096558.1">
    <property type="nucleotide sequence ID" value="NZ_CP036274.1"/>
</dbReference>
<protein>
    <submittedName>
        <fullName evidence="2">PD-(D/E)XK nuclease superfamily protein</fullName>
    </submittedName>
</protein>
<dbReference type="Pfam" id="PF12705">
    <property type="entry name" value="PDDEXK_1"/>
    <property type="match status" value="1"/>
</dbReference>
<evidence type="ECO:0000313" key="2">
    <source>
        <dbReference type="EMBL" id="QDU30681.1"/>
    </source>
</evidence>
<name>A0A517YKC6_9BACT</name>
<evidence type="ECO:0000259" key="1">
    <source>
        <dbReference type="Pfam" id="PF12705"/>
    </source>
</evidence>
<accession>A0A517YKC6</accession>
<organism evidence="2 3">
    <name type="scientific">Anatilimnocola aggregata</name>
    <dbReference type="NCBI Taxonomy" id="2528021"/>
    <lineage>
        <taxon>Bacteria</taxon>
        <taxon>Pseudomonadati</taxon>
        <taxon>Planctomycetota</taxon>
        <taxon>Planctomycetia</taxon>
        <taxon>Pirellulales</taxon>
        <taxon>Pirellulaceae</taxon>
        <taxon>Anatilimnocola</taxon>
    </lineage>
</organism>
<dbReference type="EMBL" id="CP036274">
    <property type="protein sequence ID" value="QDU30681.1"/>
    <property type="molecule type" value="Genomic_DNA"/>
</dbReference>
<dbReference type="AlphaFoldDB" id="A0A517YKC6"/>
<feature type="domain" description="PD-(D/E)XK endonuclease-like" evidence="1">
    <location>
        <begin position="43"/>
        <end position="136"/>
    </location>
</feature>
<reference evidence="2 3" key="1">
    <citation type="submission" date="2019-02" db="EMBL/GenBank/DDBJ databases">
        <title>Deep-cultivation of Planctomycetes and their phenomic and genomic characterization uncovers novel biology.</title>
        <authorList>
            <person name="Wiegand S."/>
            <person name="Jogler M."/>
            <person name="Boedeker C."/>
            <person name="Pinto D."/>
            <person name="Vollmers J."/>
            <person name="Rivas-Marin E."/>
            <person name="Kohn T."/>
            <person name="Peeters S.H."/>
            <person name="Heuer A."/>
            <person name="Rast P."/>
            <person name="Oberbeckmann S."/>
            <person name="Bunk B."/>
            <person name="Jeske O."/>
            <person name="Meyerdierks A."/>
            <person name="Storesund J.E."/>
            <person name="Kallscheuer N."/>
            <person name="Luecker S."/>
            <person name="Lage O.M."/>
            <person name="Pohl T."/>
            <person name="Merkel B.J."/>
            <person name="Hornburger P."/>
            <person name="Mueller R.-W."/>
            <person name="Bruemmer F."/>
            <person name="Labrenz M."/>
            <person name="Spormann A.M."/>
            <person name="Op den Camp H."/>
            <person name="Overmann J."/>
            <person name="Amann R."/>
            <person name="Jetten M.S.M."/>
            <person name="Mascher T."/>
            <person name="Medema M.H."/>
            <person name="Devos D.P."/>
            <person name="Kaster A.-K."/>
            <person name="Ovreas L."/>
            <person name="Rohde M."/>
            <person name="Galperin M.Y."/>
            <person name="Jogler C."/>
        </authorList>
    </citation>
    <scope>NUCLEOTIDE SEQUENCE [LARGE SCALE GENOMIC DNA]</scope>
    <source>
        <strain evidence="2 3">ETA_A8</strain>
    </source>
</reference>